<dbReference type="RefSeq" id="WP_016525388.1">
    <property type="nucleotide sequence ID" value="NZ_KE332518.1"/>
</dbReference>
<dbReference type="Pfam" id="PF00496">
    <property type="entry name" value="SBP_bac_5"/>
    <property type="match status" value="1"/>
</dbReference>
<dbReference type="STRING" id="1125699.HMPREF9194_01099"/>
<dbReference type="InterPro" id="IPR039424">
    <property type="entry name" value="SBP_5"/>
</dbReference>
<evidence type="ECO:0000256" key="3">
    <source>
        <dbReference type="ARBA" id="ARBA00022729"/>
    </source>
</evidence>
<evidence type="ECO:0000313" key="5">
    <source>
        <dbReference type="EMBL" id="EPF30777.1"/>
    </source>
</evidence>
<keyword evidence="3" id="KW-0732">Signal</keyword>
<proteinExistence type="inferred from homology"/>
<comment type="caution">
    <text evidence="5">The sequence shown here is derived from an EMBL/GenBank/DDBJ whole genome shotgun (WGS) entry which is preliminary data.</text>
</comment>
<dbReference type="AlphaFoldDB" id="S3KEX7"/>
<dbReference type="CDD" id="cd08518">
    <property type="entry name" value="PBP2_NikA_DppA_OppA_like_19"/>
    <property type="match status" value="1"/>
</dbReference>
<feature type="domain" description="Solute-binding protein family 5" evidence="4">
    <location>
        <begin position="89"/>
        <end position="411"/>
    </location>
</feature>
<dbReference type="SUPFAM" id="SSF53850">
    <property type="entry name" value="Periplasmic binding protein-like II"/>
    <property type="match status" value="1"/>
</dbReference>
<sequence>MKKERLLLLAVTSVIICLSACGKSRQEVSKQDLTVPERLINKEEVRIAIPTAKFEGGFDPCSGWGTFGGDPIFQSTLTRVDANNNLGYDIATEYKVSEDKKIWEFTIRDDVMCHDGQKLTAKDVAFTYNKAKELGLAMDFSFLVKAEATDETHVQFELNTPNSSFLYYTSVLGIVPEHAYGKGYAENPIGSGPYKFIFEDNGSQLIMEKNEQYYKPFDGFKRVVLLSMKKDQAYAAVQAGEVDVANVENNLAKENIPGYRLERLASFDFRNISMPQVKPRTLADGRKVGNEITSELTIRKAIAVGISREEIVKNALYGYGEVAFDMFDRLPWGIKKEFKDFKDGNVEKAIKILEDDGWVLNGDVREKDGKKAEFTLMYPTGSLHQLIANAFAEEVKKLGIRVTPEGLSWTDIAPRIRKDPCVFEGGFYNPDRIQGAYQSKYAFSNSWDNVSAYQNPVVDKHIEAALTEKDPDKSIEEWKKALWDGKTGGSILGDCGYITICYLEHLYFVRDGVDIGNQRVHPHDHGIPITANIDEWTYKK</sequence>
<dbReference type="Gene3D" id="3.10.105.10">
    <property type="entry name" value="Dipeptide-binding Protein, Domain 3"/>
    <property type="match status" value="1"/>
</dbReference>
<keyword evidence="2" id="KW-0813">Transport</keyword>
<dbReference type="eggNOG" id="COG0747">
    <property type="taxonomic scope" value="Bacteria"/>
</dbReference>
<dbReference type="PATRIC" id="fig|1125699.3.peg.1121"/>
<dbReference type="Proteomes" id="UP000014541">
    <property type="component" value="Unassembled WGS sequence"/>
</dbReference>
<accession>S3KEX7</accession>
<comment type="similarity">
    <text evidence="1">Belongs to the bacterial solute-binding protein 5 family.</text>
</comment>
<dbReference type="Gene3D" id="3.40.190.10">
    <property type="entry name" value="Periplasmic binding protein-like II"/>
    <property type="match status" value="1"/>
</dbReference>
<gene>
    <name evidence="5" type="ORF">HMPREF9194_01099</name>
</gene>
<keyword evidence="6" id="KW-1185">Reference proteome</keyword>
<organism evidence="5 6">
    <name type="scientific">Treponema maltophilum ATCC 51939</name>
    <dbReference type="NCBI Taxonomy" id="1125699"/>
    <lineage>
        <taxon>Bacteria</taxon>
        <taxon>Pseudomonadati</taxon>
        <taxon>Spirochaetota</taxon>
        <taxon>Spirochaetia</taxon>
        <taxon>Spirochaetales</taxon>
        <taxon>Treponemataceae</taxon>
        <taxon>Treponema</taxon>
    </lineage>
</organism>
<name>S3KEX7_TREMA</name>
<evidence type="ECO:0000259" key="4">
    <source>
        <dbReference type="Pfam" id="PF00496"/>
    </source>
</evidence>
<evidence type="ECO:0000256" key="1">
    <source>
        <dbReference type="ARBA" id="ARBA00005695"/>
    </source>
</evidence>
<protein>
    <recommendedName>
        <fullName evidence="4">Solute-binding protein family 5 domain-containing protein</fullName>
    </recommendedName>
</protein>
<dbReference type="PANTHER" id="PTHR30290:SF9">
    <property type="entry name" value="OLIGOPEPTIDE-BINDING PROTEIN APPA"/>
    <property type="match status" value="1"/>
</dbReference>
<dbReference type="GO" id="GO:1904680">
    <property type="term" value="F:peptide transmembrane transporter activity"/>
    <property type="evidence" value="ECO:0007669"/>
    <property type="project" value="TreeGrafter"/>
</dbReference>
<dbReference type="GO" id="GO:0015833">
    <property type="term" value="P:peptide transport"/>
    <property type="evidence" value="ECO:0007669"/>
    <property type="project" value="TreeGrafter"/>
</dbReference>
<evidence type="ECO:0000313" key="6">
    <source>
        <dbReference type="Proteomes" id="UP000014541"/>
    </source>
</evidence>
<dbReference type="EMBL" id="ATFF01000006">
    <property type="protein sequence ID" value="EPF30777.1"/>
    <property type="molecule type" value="Genomic_DNA"/>
</dbReference>
<dbReference type="PANTHER" id="PTHR30290">
    <property type="entry name" value="PERIPLASMIC BINDING COMPONENT OF ABC TRANSPORTER"/>
    <property type="match status" value="1"/>
</dbReference>
<evidence type="ECO:0000256" key="2">
    <source>
        <dbReference type="ARBA" id="ARBA00022448"/>
    </source>
</evidence>
<reference evidence="5 6" key="1">
    <citation type="submission" date="2013-04" db="EMBL/GenBank/DDBJ databases">
        <title>The Genome Sequence of Treponema maltophilum ATCC 51939.</title>
        <authorList>
            <consortium name="The Broad Institute Genomics Platform"/>
            <person name="Earl A."/>
            <person name="Ward D."/>
            <person name="Feldgarden M."/>
            <person name="Gevers D."/>
            <person name="Leonetti C."/>
            <person name="Blanton J.M."/>
            <person name="Dewhirst F.E."/>
            <person name="Izard J."/>
            <person name="Walker B."/>
            <person name="Young S."/>
            <person name="Zeng Q."/>
            <person name="Gargeya S."/>
            <person name="Fitzgerald M."/>
            <person name="Haas B."/>
            <person name="Abouelleil A."/>
            <person name="Allen A.W."/>
            <person name="Alvarado L."/>
            <person name="Arachchi H.M."/>
            <person name="Berlin A.M."/>
            <person name="Chapman S.B."/>
            <person name="Gainer-Dewar J."/>
            <person name="Goldberg J."/>
            <person name="Griggs A."/>
            <person name="Gujja S."/>
            <person name="Hansen M."/>
            <person name="Howarth C."/>
            <person name="Imamovic A."/>
            <person name="Ireland A."/>
            <person name="Larimer J."/>
            <person name="McCowan C."/>
            <person name="Murphy C."/>
            <person name="Pearson M."/>
            <person name="Poon T.W."/>
            <person name="Priest M."/>
            <person name="Roberts A."/>
            <person name="Saif S."/>
            <person name="Shea T."/>
            <person name="Sisk P."/>
            <person name="Sykes S."/>
            <person name="Wortman J."/>
            <person name="Nusbaum C."/>
            <person name="Birren B."/>
        </authorList>
    </citation>
    <scope>NUCLEOTIDE SEQUENCE [LARGE SCALE GENOMIC DNA]</scope>
    <source>
        <strain evidence="5 6">ATCC 51939</strain>
    </source>
</reference>
<dbReference type="HOGENOM" id="CLU_017028_8_5_12"/>
<dbReference type="OrthoDB" id="304884at2"/>
<dbReference type="InterPro" id="IPR000914">
    <property type="entry name" value="SBP_5_dom"/>
</dbReference>